<sequence>MSLPSTATIRHQLVAALGPKAPNYWGVLRQYLAAQISRIEFEEQVKELLDTTHLLQLHNSLIVSLFDTSAHLAPPTPPPDVPKLPPRKRRRTLPYQGSDVNDAMTLRSARLKRWTVGLARHERERVRHLDSYAATVEPRPQQYKDEIAADRGVLLLPERGEPPGSRPPLHLASASRGFTVQHISDRINLICAQHNLGSPPKVVSSLMMLAFEAKLKQLISQALSLTATSHAITSIRPTSRNSNNYLLSASAFETLFTVSPAILPNKSAAAMRMALGENDMPDYDLPLKDKDIHDQRWQLLALLSDRSAVKEELRKLR</sequence>
<dbReference type="InterPro" id="IPR024738">
    <property type="entry name" value="Hfi1/Tada1"/>
</dbReference>
<name>A0A165GA56_9APHY</name>
<dbReference type="Proteomes" id="UP000076871">
    <property type="component" value="Unassembled WGS sequence"/>
</dbReference>
<dbReference type="OrthoDB" id="10264870at2759"/>
<dbReference type="GO" id="GO:0005634">
    <property type="term" value="C:nucleus"/>
    <property type="evidence" value="ECO:0007669"/>
    <property type="project" value="UniProtKB-SubCell"/>
</dbReference>
<evidence type="ECO:0000256" key="2">
    <source>
        <dbReference type="ARBA" id="ARBA00023015"/>
    </source>
</evidence>
<keyword evidence="4" id="KW-0539">Nucleus</keyword>
<protein>
    <recommendedName>
        <fullName evidence="8">Transcriptional regulator of RNA polII, SAGA, subunit-domain-containing protein</fullName>
    </recommendedName>
</protein>
<dbReference type="GeneID" id="63827590"/>
<keyword evidence="7" id="KW-1185">Reference proteome</keyword>
<evidence type="ECO:0000256" key="3">
    <source>
        <dbReference type="ARBA" id="ARBA00023163"/>
    </source>
</evidence>
<dbReference type="GO" id="GO:0000124">
    <property type="term" value="C:SAGA complex"/>
    <property type="evidence" value="ECO:0007669"/>
    <property type="project" value="TreeGrafter"/>
</dbReference>
<accession>A0A165GA56</accession>
<evidence type="ECO:0000256" key="4">
    <source>
        <dbReference type="ARBA" id="ARBA00023242"/>
    </source>
</evidence>
<evidence type="ECO:0000256" key="5">
    <source>
        <dbReference type="SAM" id="MobiDB-lite"/>
    </source>
</evidence>
<feature type="region of interest" description="Disordered" evidence="5">
    <location>
        <begin position="72"/>
        <end position="94"/>
    </location>
</feature>
<dbReference type="RefSeq" id="XP_040767795.1">
    <property type="nucleotide sequence ID" value="XM_040910561.1"/>
</dbReference>
<dbReference type="AlphaFoldDB" id="A0A165GA56"/>
<dbReference type="GO" id="GO:0003713">
    <property type="term" value="F:transcription coactivator activity"/>
    <property type="evidence" value="ECO:0007669"/>
    <property type="project" value="TreeGrafter"/>
</dbReference>
<keyword evidence="3" id="KW-0804">Transcription</keyword>
<keyword evidence="2" id="KW-0805">Transcription regulation</keyword>
<dbReference type="InParanoid" id="A0A165GA56"/>
<evidence type="ECO:0008006" key="8">
    <source>
        <dbReference type="Google" id="ProtNLM"/>
    </source>
</evidence>
<dbReference type="GO" id="GO:0006357">
    <property type="term" value="P:regulation of transcription by RNA polymerase II"/>
    <property type="evidence" value="ECO:0007669"/>
    <property type="project" value="TreeGrafter"/>
</dbReference>
<reference evidence="6 7" key="1">
    <citation type="journal article" date="2016" name="Mol. Biol. Evol.">
        <title>Comparative Genomics of Early-Diverging Mushroom-Forming Fungi Provides Insights into the Origins of Lignocellulose Decay Capabilities.</title>
        <authorList>
            <person name="Nagy L.G."/>
            <person name="Riley R."/>
            <person name="Tritt A."/>
            <person name="Adam C."/>
            <person name="Daum C."/>
            <person name="Floudas D."/>
            <person name="Sun H."/>
            <person name="Yadav J.S."/>
            <person name="Pangilinan J."/>
            <person name="Larsson K.H."/>
            <person name="Matsuura K."/>
            <person name="Barry K."/>
            <person name="Labutti K."/>
            <person name="Kuo R."/>
            <person name="Ohm R.A."/>
            <person name="Bhattacharya S.S."/>
            <person name="Shirouzu T."/>
            <person name="Yoshinaga Y."/>
            <person name="Martin F.M."/>
            <person name="Grigoriev I.V."/>
            <person name="Hibbett D.S."/>
        </authorList>
    </citation>
    <scope>NUCLEOTIDE SEQUENCE [LARGE SCALE GENOMIC DNA]</scope>
    <source>
        <strain evidence="6 7">93-53</strain>
    </source>
</reference>
<proteinExistence type="predicted"/>
<evidence type="ECO:0000313" key="6">
    <source>
        <dbReference type="EMBL" id="KZT10055.1"/>
    </source>
</evidence>
<organism evidence="6 7">
    <name type="scientific">Laetiporus sulphureus 93-53</name>
    <dbReference type="NCBI Taxonomy" id="1314785"/>
    <lineage>
        <taxon>Eukaryota</taxon>
        <taxon>Fungi</taxon>
        <taxon>Dikarya</taxon>
        <taxon>Basidiomycota</taxon>
        <taxon>Agaricomycotina</taxon>
        <taxon>Agaricomycetes</taxon>
        <taxon>Polyporales</taxon>
        <taxon>Laetiporus</taxon>
    </lineage>
</organism>
<gene>
    <name evidence="6" type="ORF">LAESUDRAFT_735053</name>
</gene>
<dbReference type="PANTHER" id="PTHR21277:SF5">
    <property type="entry name" value="TRANSCRIPTIONAL ADAPTER 1"/>
    <property type="match status" value="1"/>
</dbReference>
<dbReference type="EMBL" id="KV427610">
    <property type="protein sequence ID" value="KZT10055.1"/>
    <property type="molecule type" value="Genomic_DNA"/>
</dbReference>
<dbReference type="PANTHER" id="PTHR21277">
    <property type="entry name" value="TRANSCRIPTIONAL ADAPTER 1"/>
    <property type="match status" value="1"/>
</dbReference>
<comment type="subcellular location">
    <subcellularLocation>
        <location evidence="1">Nucleus</location>
    </subcellularLocation>
</comment>
<feature type="compositionally biased region" description="Pro residues" evidence="5">
    <location>
        <begin position="74"/>
        <end position="84"/>
    </location>
</feature>
<evidence type="ECO:0000313" key="7">
    <source>
        <dbReference type="Proteomes" id="UP000076871"/>
    </source>
</evidence>
<dbReference type="STRING" id="1314785.A0A165GA56"/>
<evidence type="ECO:0000256" key="1">
    <source>
        <dbReference type="ARBA" id="ARBA00004123"/>
    </source>
</evidence>
<dbReference type="Pfam" id="PF12767">
    <property type="entry name" value="SAGA-Tad1"/>
    <property type="match status" value="1"/>
</dbReference>